<name>A0A1D7USF2_9LEPT</name>
<accession>A0A1D7USF2</accession>
<keyword evidence="3" id="KW-1185">Reference proteome</keyword>
<dbReference type="AlphaFoldDB" id="A0A1D7USF2"/>
<reference evidence="2 3" key="1">
    <citation type="submission" date="2016-04" db="EMBL/GenBank/DDBJ databases">
        <title>Complete genome seqeunce of Leptospira alstonii serovar Room22.</title>
        <authorList>
            <person name="Nally J.E."/>
            <person name="Bayles D.O."/>
            <person name="Hurley D."/>
            <person name="Fanning S."/>
            <person name="McMahon B.J."/>
            <person name="Arent Z."/>
        </authorList>
    </citation>
    <scope>NUCLEOTIDE SEQUENCE [LARGE SCALE GENOMIC DNA]</scope>
    <source>
        <strain evidence="2 3">GWTS #1</strain>
    </source>
</reference>
<keyword evidence="2" id="KW-0238">DNA-binding</keyword>
<dbReference type="RefSeq" id="WP_069605809.1">
    <property type="nucleotide sequence ID" value="NZ_CP015217.1"/>
</dbReference>
<dbReference type="SUPFAM" id="SSF46955">
    <property type="entry name" value="Putative DNA-binding domain"/>
    <property type="match status" value="1"/>
</dbReference>
<protein>
    <submittedName>
        <fullName evidence="2">DNA-binding protein</fullName>
    </submittedName>
</protein>
<dbReference type="NCBIfam" id="TIGR01764">
    <property type="entry name" value="excise"/>
    <property type="match status" value="1"/>
</dbReference>
<evidence type="ECO:0000313" key="2">
    <source>
        <dbReference type="EMBL" id="AOP32559.1"/>
    </source>
</evidence>
<dbReference type="Pfam" id="PF12728">
    <property type="entry name" value="HTH_17"/>
    <property type="match status" value="1"/>
</dbReference>
<dbReference type="Proteomes" id="UP000094197">
    <property type="component" value="Chromosome 1"/>
</dbReference>
<proteinExistence type="predicted"/>
<organism evidence="2 3">
    <name type="scientific">Leptospira tipperaryensis</name>
    <dbReference type="NCBI Taxonomy" id="2564040"/>
    <lineage>
        <taxon>Bacteria</taxon>
        <taxon>Pseudomonadati</taxon>
        <taxon>Spirochaetota</taxon>
        <taxon>Spirochaetia</taxon>
        <taxon>Leptospirales</taxon>
        <taxon>Leptospiraceae</taxon>
        <taxon>Leptospira</taxon>
    </lineage>
</organism>
<gene>
    <name evidence="2" type="ORF">A0128_00900</name>
</gene>
<feature type="domain" description="Helix-turn-helix" evidence="1">
    <location>
        <begin position="43"/>
        <end position="89"/>
    </location>
</feature>
<evidence type="ECO:0000313" key="3">
    <source>
        <dbReference type="Proteomes" id="UP000094197"/>
    </source>
</evidence>
<dbReference type="KEGG" id="laj:A0128_00900"/>
<dbReference type="InterPro" id="IPR041657">
    <property type="entry name" value="HTH_17"/>
</dbReference>
<dbReference type="InterPro" id="IPR009061">
    <property type="entry name" value="DNA-bd_dom_put_sf"/>
</dbReference>
<evidence type="ECO:0000259" key="1">
    <source>
        <dbReference type="Pfam" id="PF12728"/>
    </source>
</evidence>
<sequence>MSQIKGNIRNGSLLKSVQPALAIDERTPKEEQELLISKYKNNVLKTKEAAKYLNLPVRTFTQYVIDHEIPFIQWSPRVRRFFVSDLDKVALSLRTKKQIY</sequence>
<dbReference type="OrthoDB" id="342452at2"/>
<dbReference type="GO" id="GO:0003677">
    <property type="term" value="F:DNA binding"/>
    <property type="evidence" value="ECO:0007669"/>
    <property type="project" value="UniProtKB-KW"/>
</dbReference>
<dbReference type="InterPro" id="IPR010093">
    <property type="entry name" value="SinI_DNA-bd"/>
</dbReference>
<dbReference type="EMBL" id="CP015217">
    <property type="protein sequence ID" value="AOP32559.1"/>
    <property type="molecule type" value="Genomic_DNA"/>
</dbReference>